<protein>
    <submittedName>
        <fullName evidence="3">Sensor histidine kinase</fullName>
    </submittedName>
</protein>
<keyword evidence="4" id="KW-1185">Reference proteome</keyword>
<dbReference type="AlphaFoldDB" id="A0A917FC42"/>
<dbReference type="EMBL" id="BMCT01000004">
    <property type="protein sequence ID" value="GGF69221.1"/>
    <property type="molecule type" value="Genomic_DNA"/>
</dbReference>
<dbReference type="Gene3D" id="3.30.565.10">
    <property type="entry name" value="Histidine kinase-like ATPase, C-terminal domain"/>
    <property type="match status" value="1"/>
</dbReference>
<dbReference type="InterPro" id="IPR036890">
    <property type="entry name" value="HATPase_C_sf"/>
</dbReference>
<feature type="transmembrane region" description="Helical" evidence="1">
    <location>
        <begin position="32"/>
        <end position="55"/>
    </location>
</feature>
<evidence type="ECO:0000259" key="2">
    <source>
        <dbReference type="Pfam" id="PF06580"/>
    </source>
</evidence>
<feature type="transmembrane region" description="Helical" evidence="1">
    <location>
        <begin position="67"/>
        <end position="91"/>
    </location>
</feature>
<dbReference type="PANTHER" id="PTHR34220:SF7">
    <property type="entry name" value="SENSOR HISTIDINE KINASE YPDA"/>
    <property type="match status" value="1"/>
</dbReference>
<keyword evidence="1" id="KW-0812">Transmembrane</keyword>
<dbReference type="InterPro" id="IPR050640">
    <property type="entry name" value="Bact_2-comp_sensor_kinase"/>
</dbReference>
<reference evidence="3" key="2">
    <citation type="submission" date="2020-09" db="EMBL/GenBank/DDBJ databases">
        <authorList>
            <person name="Sun Q."/>
            <person name="Sedlacek I."/>
        </authorList>
    </citation>
    <scope>NUCLEOTIDE SEQUENCE</scope>
    <source>
        <strain evidence="3">CCM 7897</strain>
    </source>
</reference>
<organism evidence="3 4">
    <name type="scientific">Azorhizobium oxalatiphilum</name>
    <dbReference type="NCBI Taxonomy" id="980631"/>
    <lineage>
        <taxon>Bacteria</taxon>
        <taxon>Pseudomonadati</taxon>
        <taxon>Pseudomonadota</taxon>
        <taxon>Alphaproteobacteria</taxon>
        <taxon>Hyphomicrobiales</taxon>
        <taxon>Xanthobacteraceae</taxon>
        <taxon>Azorhizobium</taxon>
    </lineage>
</organism>
<keyword evidence="1" id="KW-1133">Transmembrane helix</keyword>
<keyword evidence="3" id="KW-0808">Transferase</keyword>
<evidence type="ECO:0000313" key="3">
    <source>
        <dbReference type="EMBL" id="GGF69221.1"/>
    </source>
</evidence>
<dbReference type="PANTHER" id="PTHR34220">
    <property type="entry name" value="SENSOR HISTIDINE KINASE YPDA"/>
    <property type="match status" value="1"/>
</dbReference>
<dbReference type="InterPro" id="IPR010559">
    <property type="entry name" value="Sig_transdc_His_kin_internal"/>
</dbReference>
<sequence length="359" mass="40074">MPVFWRVQIAGWGLFALLDVAARTVVYQDFATALMVTLLLWPVLVLAAAGLRFVFRRLGFEGRLSVGGIACIFALSAGTALAIVSATTLLRAPFGWSIPDWTDTQAFLTPFAYYTLIFSAWSLAYFWVKAEIARRTEQQRAAQAESEALRAELHQLILQLNPHFLFNALNGVAEEIPDNPKAALNMVRDLSAYLRHALMALDHPVVSVARETEALAAYLRIQEARFGARLRSHMDVEREALDRPIASVLLQPLLENAVEHGDRSDHLDLIVRIRTEGTALRVEIENNGVLRSAETTVRKRLRHTGIGLQNVRRRLALHYPGRHSFELKEKSISGWPDDCHHDSAVVAELLLEGTPCSVS</sequence>
<keyword evidence="3" id="KW-0418">Kinase</keyword>
<feature type="domain" description="Signal transduction histidine kinase internal region" evidence="2">
    <location>
        <begin position="151"/>
        <end position="230"/>
    </location>
</feature>
<evidence type="ECO:0000256" key="1">
    <source>
        <dbReference type="SAM" id="Phobius"/>
    </source>
</evidence>
<dbReference type="GO" id="GO:0000155">
    <property type="term" value="F:phosphorelay sensor kinase activity"/>
    <property type="evidence" value="ECO:0007669"/>
    <property type="project" value="InterPro"/>
</dbReference>
<dbReference type="Proteomes" id="UP000606044">
    <property type="component" value="Unassembled WGS sequence"/>
</dbReference>
<keyword evidence="1" id="KW-0472">Membrane</keyword>
<proteinExistence type="predicted"/>
<gene>
    <name evidence="3" type="ORF">GCM10007301_31140</name>
</gene>
<dbReference type="SUPFAM" id="SSF55874">
    <property type="entry name" value="ATPase domain of HSP90 chaperone/DNA topoisomerase II/histidine kinase"/>
    <property type="match status" value="1"/>
</dbReference>
<reference evidence="3" key="1">
    <citation type="journal article" date="2014" name="Int. J. Syst. Evol. Microbiol.">
        <title>Complete genome sequence of Corynebacterium casei LMG S-19264T (=DSM 44701T), isolated from a smear-ripened cheese.</title>
        <authorList>
            <consortium name="US DOE Joint Genome Institute (JGI-PGF)"/>
            <person name="Walter F."/>
            <person name="Albersmeier A."/>
            <person name="Kalinowski J."/>
            <person name="Ruckert C."/>
        </authorList>
    </citation>
    <scope>NUCLEOTIDE SEQUENCE</scope>
    <source>
        <strain evidence="3">CCM 7897</strain>
    </source>
</reference>
<accession>A0A917FC42</accession>
<evidence type="ECO:0000313" key="4">
    <source>
        <dbReference type="Proteomes" id="UP000606044"/>
    </source>
</evidence>
<dbReference type="GO" id="GO:0016020">
    <property type="term" value="C:membrane"/>
    <property type="evidence" value="ECO:0007669"/>
    <property type="project" value="InterPro"/>
</dbReference>
<feature type="transmembrane region" description="Helical" evidence="1">
    <location>
        <begin position="111"/>
        <end position="128"/>
    </location>
</feature>
<dbReference type="Pfam" id="PF06580">
    <property type="entry name" value="His_kinase"/>
    <property type="match status" value="1"/>
</dbReference>
<name>A0A917FC42_9HYPH</name>
<comment type="caution">
    <text evidence="3">The sequence shown here is derived from an EMBL/GenBank/DDBJ whole genome shotgun (WGS) entry which is preliminary data.</text>
</comment>